<dbReference type="Proteomes" id="UP001622594">
    <property type="component" value="Plasmid unnamed1"/>
</dbReference>
<dbReference type="InterPro" id="IPR019734">
    <property type="entry name" value="TPR_rpt"/>
</dbReference>
<evidence type="ECO:0000256" key="3">
    <source>
        <dbReference type="SAM" id="MobiDB-lite"/>
    </source>
</evidence>
<dbReference type="Pfam" id="PF13560">
    <property type="entry name" value="HTH_31"/>
    <property type="match status" value="1"/>
</dbReference>
<dbReference type="Gene3D" id="1.25.40.10">
    <property type="entry name" value="Tetratricopeptide repeat domain"/>
    <property type="match status" value="1"/>
</dbReference>
<reference evidence="5 6" key="1">
    <citation type="submission" date="2022-10" db="EMBL/GenBank/DDBJ databases">
        <title>The complete genomes of actinobacterial strains from the NBC collection.</title>
        <authorList>
            <person name="Joergensen T.S."/>
            <person name="Alvarez Arevalo M."/>
            <person name="Sterndorff E.B."/>
            <person name="Faurdal D."/>
            <person name="Vuksanovic O."/>
            <person name="Mourched A.-S."/>
            <person name="Charusanti P."/>
            <person name="Shaw S."/>
            <person name="Blin K."/>
            <person name="Weber T."/>
        </authorList>
    </citation>
    <scope>NUCLEOTIDE SEQUENCE [LARGE SCALE GENOMIC DNA]</scope>
    <source>
        <strain evidence="5 6">NBC_00123</strain>
        <plasmid evidence="5 6">unnamed1</plasmid>
    </source>
</reference>
<organism evidence="5 6">
    <name type="scientific">Streptomyces zaomyceticus</name>
    <dbReference type="NCBI Taxonomy" id="68286"/>
    <lineage>
        <taxon>Bacteria</taxon>
        <taxon>Bacillati</taxon>
        <taxon>Actinomycetota</taxon>
        <taxon>Actinomycetes</taxon>
        <taxon>Kitasatosporales</taxon>
        <taxon>Streptomycetaceae</taxon>
        <taxon>Streptomyces</taxon>
    </lineage>
</organism>
<dbReference type="PROSITE" id="PS50943">
    <property type="entry name" value="HTH_CROC1"/>
    <property type="match status" value="1"/>
</dbReference>
<feature type="repeat" description="TPR" evidence="2">
    <location>
        <begin position="349"/>
        <end position="382"/>
    </location>
</feature>
<evidence type="ECO:0000313" key="5">
    <source>
        <dbReference type="EMBL" id="WTR75909.1"/>
    </source>
</evidence>
<dbReference type="Gene3D" id="1.10.260.40">
    <property type="entry name" value="lambda repressor-like DNA-binding domains"/>
    <property type="match status" value="1"/>
</dbReference>
<dbReference type="SMART" id="SM00530">
    <property type="entry name" value="HTH_XRE"/>
    <property type="match status" value="1"/>
</dbReference>
<keyword evidence="6" id="KW-1185">Reference proteome</keyword>
<dbReference type="InterPro" id="IPR010982">
    <property type="entry name" value="Lambda_DNA-bd_dom_sf"/>
</dbReference>
<dbReference type="InterPro" id="IPR050807">
    <property type="entry name" value="TransReg_Diox_bact_type"/>
</dbReference>
<feature type="compositionally biased region" description="Basic and acidic residues" evidence="3">
    <location>
        <begin position="1"/>
        <end position="15"/>
    </location>
</feature>
<dbReference type="SUPFAM" id="SSF47413">
    <property type="entry name" value="lambda repressor-like DNA-binding domains"/>
    <property type="match status" value="1"/>
</dbReference>
<keyword evidence="1" id="KW-0238">DNA-binding</keyword>
<dbReference type="PROSITE" id="PS50005">
    <property type="entry name" value="TPR"/>
    <property type="match status" value="1"/>
</dbReference>
<dbReference type="PANTHER" id="PTHR46797">
    <property type="entry name" value="HTH-TYPE TRANSCRIPTIONAL REGULATOR"/>
    <property type="match status" value="1"/>
</dbReference>
<name>A0ABZ1LQ93_9ACTN</name>
<dbReference type="InterPro" id="IPR011990">
    <property type="entry name" value="TPR-like_helical_dom_sf"/>
</dbReference>
<dbReference type="EMBL" id="CP108189">
    <property type="protein sequence ID" value="WTR75909.1"/>
    <property type="molecule type" value="Genomic_DNA"/>
</dbReference>
<protein>
    <submittedName>
        <fullName evidence="5">Helix-turn-helix domain-containing protein</fullName>
    </submittedName>
</protein>
<accession>A0ABZ1LQ93</accession>
<evidence type="ECO:0000313" key="6">
    <source>
        <dbReference type="Proteomes" id="UP001622594"/>
    </source>
</evidence>
<feature type="region of interest" description="Disordered" evidence="3">
    <location>
        <begin position="1"/>
        <end position="27"/>
    </location>
</feature>
<keyword evidence="5" id="KW-0614">Plasmid</keyword>
<keyword evidence="2" id="KW-0802">TPR repeat</keyword>
<gene>
    <name evidence="5" type="ORF">OG814_42415</name>
</gene>
<dbReference type="PANTHER" id="PTHR46797:SF1">
    <property type="entry name" value="METHYLPHOSPHONATE SYNTHASE"/>
    <property type="match status" value="1"/>
</dbReference>
<feature type="domain" description="HTH cro/C1-type" evidence="4">
    <location>
        <begin position="19"/>
        <end position="74"/>
    </location>
</feature>
<evidence type="ECO:0000256" key="2">
    <source>
        <dbReference type="PROSITE-ProRule" id="PRU00339"/>
    </source>
</evidence>
<evidence type="ECO:0000256" key="1">
    <source>
        <dbReference type="ARBA" id="ARBA00023125"/>
    </source>
</evidence>
<sequence length="419" mass="45454">MKPTGKEVEPKDRAFGQKIKQIRQDRGLTQTDLAARMGRTSSWMSQVERGVQKVDRLDVLQGLSDALGVSVQQLRPGAPTASEPPHQPDVFKSNNLDEARTLISGHPAIGTLLGALHSAPGRSLTELSEDVDELWQLTHAGAYADVTARLSELLPALEQTVRSVGEQDRAEAYLLLARMYQATAAAFQRQDAADAAWVAADRAIWAAELSGDPLHVCAGVYRMVHAFVRLQKLDQAEHAAQTAIQALVEANAHSRLSQDGMSVLGSLHLALALVYARARDRTGARTELEAARQVAARMGEDRNDFNLEFGPTNVEIQAVSTAVELGDAGEALDLGSSLNTDALSSERQSRLFMDLGRAHAQRRQAGEALDCLLRAERLNPEMVRGHQAARAAIKELVLLKGAQAQPELIDLARRADALE</sequence>
<dbReference type="RefSeq" id="WP_327166789.1">
    <property type="nucleotide sequence ID" value="NZ_CP108189.1"/>
</dbReference>
<dbReference type="InterPro" id="IPR001387">
    <property type="entry name" value="Cro/C1-type_HTH"/>
</dbReference>
<dbReference type="SUPFAM" id="SSF48452">
    <property type="entry name" value="TPR-like"/>
    <property type="match status" value="1"/>
</dbReference>
<proteinExistence type="predicted"/>
<geneLocation type="plasmid" evidence="5 6">
    <name>unnamed1</name>
</geneLocation>
<evidence type="ECO:0000259" key="4">
    <source>
        <dbReference type="PROSITE" id="PS50943"/>
    </source>
</evidence>
<dbReference type="CDD" id="cd00093">
    <property type="entry name" value="HTH_XRE"/>
    <property type="match status" value="1"/>
</dbReference>